<evidence type="ECO:0008006" key="3">
    <source>
        <dbReference type="Google" id="ProtNLM"/>
    </source>
</evidence>
<sequence>MQIQPSHQLSRHLLASGAAPMMKLDKTLCNKAQEFVNKLKSSGQSAPSLQGKNVISESFCSTNGGNSMEQILTRWYDEVCKYKFNNGGTAGGP</sequence>
<reference evidence="1 2" key="1">
    <citation type="submission" date="2022-05" db="EMBL/GenBank/DDBJ databases">
        <authorList>
            <consortium name="Genoscope - CEA"/>
            <person name="William W."/>
        </authorList>
    </citation>
    <scope>NUCLEOTIDE SEQUENCE [LARGE SCALE GENOMIC DNA]</scope>
</reference>
<keyword evidence="2" id="KW-1185">Reference proteome</keyword>
<dbReference type="EMBL" id="CALNXI010000033">
    <property type="protein sequence ID" value="CAH3016003.1"/>
    <property type="molecule type" value="Genomic_DNA"/>
</dbReference>
<dbReference type="Proteomes" id="UP001159427">
    <property type="component" value="Unassembled WGS sequence"/>
</dbReference>
<feature type="non-terminal residue" evidence="1">
    <location>
        <position position="93"/>
    </location>
</feature>
<gene>
    <name evidence="1" type="ORF">PEVE_00024638</name>
</gene>
<accession>A0ABN8LK67</accession>
<dbReference type="SUPFAM" id="SSF55797">
    <property type="entry name" value="PR-1-like"/>
    <property type="match status" value="1"/>
</dbReference>
<dbReference type="InterPro" id="IPR035940">
    <property type="entry name" value="CAP_sf"/>
</dbReference>
<evidence type="ECO:0000313" key="2">
    <source>
        <dbReference type="Proteomes" id="UP001159427"/>
    </source>
</evidence>
<comment type="caution">
    <text evidence="1">The sequence shown here is derived from an EMBL/GenBank/DDBJ whole genome shotgun (WGS) entry which is preliminary data.</text>
</comment>
<organism evidence="1 2">
    <name type="scientific">Porites evermanni</name>
    <dbReference type="NCBI Taxonomy" id="104178"/>
    <lineage>
        <taxon>Eukaryota</taxon>
        <taxon>Metazoa</taxon>
        <taxon>Cnidaria</taxon>
        <taxon>Anthozoa</taxon>
        <taxon>Hexacorallia</taxon>
        <taxon>Scleractinia</taxon>
        <taxon>Fungiina</taxon>
        <taxon>Poritidae</taxon>
        <taxon>Porites</taxon>
    </lineage>
</organism>
<protein>
    <recommendedName>
        <fullName evidence="3">SCP domain-containing protein</fullName>
    </recommendedName>
</protein>
<proteinExistence type="predicted"/>
<dbReference type="Gene3D" id="3.40.33.10">
    <property type="entry name" value="CAP"/>
    <property type="match status" value="1"/>
</dbReference>
<evidence type="ECO:0000313" key="1">
    <source>
        <dbReference type="EMBL" id="CAH3016003.1"/>
    </source>
</evidence>
<name>A0ABN8LK67_9CNID</name>